<dbReference type="Proteomes" id="UP000828251">
    <property type="component" value="Unassembled WGS sequence"/>
</dbReference>
<evidence type="ECO:0000313" key="2">
    <source>
        <dbReference type="EMBL" id="KAH1098087.1"/>
    </source>
</evidence>
<reference evidence="2 3" key="1">
    <citation type="journal article" date="2021" name="Plant Biotechnol. J.">
        <title>Multi-omics assisted identification of the key and species-specific regulatory components of drought-tolerant mechanisms in Gossypium stocksii.</title>
        <authorList>
            <person name="Yu D."/>
            <person name="Ke L."/>
            <person name="Zhang D."/>
            <person name="Wu Y."/>
            <person name="Sun Y."/>
            <person name="Mei J."/>
            <person name="Sun J."/>
            <person name="Sun Y."/>
        </authorList>
    </citation>
    <scope>NUCLEOTIDE SEQUENCE [LARGE SCALE GENOMIC DNA]</scope>
    <source>
        <strain evidence="3">cv. E1</strain>
        <tissue evidence="2">Leaf</tissue>
    </source>
</reference>
<name>A0A9D3VVA6_9ROSI</name>
<protein>
    <submittedName>
        <fullName evidence="2">Uncharacterized protein</fullName>
    </submittedName>
</protein>
<dbReference type="AlphaFoldDB" id="A0A9D3VVA6"/>
<evidence type="ECO:0000256" key="1">
    <source>
        <dbReference type="SAM" id="MobiDB-lite"/>
    </source>
</evidence>
<organism evidence="2 3">
    <name type="scientific">Gossypium stocksii</name>
    <dbReference type="NCBI Taxonomy" id="47602"/>
    <lineage>
        <taxon>Eukaryota</taxon>
        <taxon>Viridiplantae</taxon>
        <taxon>Streptophyta</taxon>
        <taxon>Embryophyta</taxon>
        <taxon>Tracheophyta</taxon>
        <taxon>Spermatophyta</taxon>
        <taxon>Magnoliopsida</taxon>
        <taxon>eudicotyledons</taxon>
        <taxon>Gunneridae</taxon>
        <taxon>Pentapetalae</taxon>
        <taxon>rosids</taxon>
        <taxon>malvids</taxon>
        <taxon>Malvales</taxon>
        <taxon>Malvaceae</taxon>
        <taxon>Malvoideae</taxon>
        <taxon>Gossypium</taxon>
    </lineage>
</organism>
<evidence type="ECO:0000313" key="3">
    <source>
        <dbReference type="Proteomes" id="UP000828251"/>
    </source>
</evidence>
<dbReference type="EMBL" id="JAIQCV010000005">
    <property type="protein sequence ID" value="KAH1098087.1"/>
    <property type="molecule type" value="Genomic_DNA"/>
</dbReference>
<accession>A0A9D3VVA6</accession>
<keyword evidence="3" id="KW-1185">Reference proteome</keyword>
<sequence>MDMEALMEEEQEAIAAADAKVQLGSSSRKRLRAEWGSQSTKESSGSRLVHCRQGKGLVNLRRDATLPALPTHHQSLQHQ</sequence>
<feature type="region of interest" description="Disordered" evidence="1">
    <location>
        <begin position="18"/>
        <end position="50"/>
    </location>
</feature>
<comment type="caution">
    <text evidence="2">The sequence shown here is derived from an EMBL/GenBank/DDBJ whole genome shotgun (WGS) entry which is preliminary data.</text>
</comment>
<gene>
    <name evidence="2" type="ORF">J1N35_015008</name>
</gene>
<proteinExistence type="predicted"/>
<feature type="compositionally biased region" description="Polar residues" evidence="1">
    <location>
        <begin position="36"/>
        <end position="46"/>
    </location>
</feature>